<evidence type="ECO:0000256" key="1">
    <source>
        <dbReference type="ARBA" id="ARBA00004556"/>
    </source>
</evidence>
<evidence type="ECO:0000256" key="4">
    <source>
        <dbReference type="ARBA" id="ARBA00019989"/>
    </source>
</evidence>
<accession>A0A6P8X3B5</accession>
<evidence type="ECO:0000313" key="8">
    <source>
        <dbReference type="Proteomes" id="UP000515160"/>
    </source>
</evidence>
<comment type="subcellular location">
    <subcellularLocation>
        <location evidence="1">Cytoplasm</location>
        <location evidence="1">Perinuclear region</location>
    </subcellularLocation>
    <subcellularLocation>
        <location evidence="2">Nucleus</location>
        <location evidence="2">Nucleoplasm</location>
    </subcellularLocation>
</comment>
<dbReference type="PANTHER" id="PTHR12773:SF0">
    <property type="entry name" value="MULTIFUNCTIONAL METHYLTRANSFERASE SUBUNIT TRM112-LIKE PROTEIN"/>
    <property type="match status" value="1"/>
</dbReference>
<dbReference type="FunFam" id="2.20.25.10:FF:000027">
    <property type="entry name" value="Multifunctional methyltransferase subunit TRM112-like protein"/>
    <property type="match status" value="1"/>
</dbReference>
<dbReference type="AlphaFoldDB" id="A0A6P8X3B5"/>
<proteinExistence type="inferred from homology"/>
<dbReference type="GO" id="GO:0030488">
    <property type="term" value="P:tRNA methylation"/>
    <property type="evidence" value="ECO:0007669"/>
    <property type="project" value="TreeGrafter"/>
</dbReference>
<evidence type="ECO:0000256" key="5">
    <source>
        <dbReference type="ARBA" id="ARBA00022490"/>
    </source>
</evidence>
<dbReference type="GeneID" id="117570338"/>
<dbReference type="Gene3D" id="2.20.25.10">
    <property type="match status" value="1"/>
</dbReference>
<dbReference type="Proteomes" id="UP000515160">
    <property type="component" value="Chromosome 3"/>
</dbReference>
<keyword evidence="8" id="KW-1185">Reference proteome</keyword>
<dbReference type="GO" id="GO:0005654">
    <property type="term" value="C:nucleoplasm"/>
    <property type="evidence" value="ECO:0007669"/>
    <property type="project" value="UniProtKB-SubCell"/>
</dbReference>
<protein>
    <recommendedName>
        <fullName evidence="4">Multifunctional methyltransferase subunit TRM112-like protein</fullName>
    </recommendedName>
    <alternativeName>
        <fullName evidence="7">tRNA methyltransferase 112 homolog</fullName>
    </alternativeName>
</protein>
<dbReference type="GO" id="GO:0070476">
    <property type="term" value="P:rRNA (guanine-N7)-methylation"/>
    <property type="evidence" value="ECO:0007669"/>
    <property type="project" value="TreeGrafter"/>
</dbReference>
<evidence type="ECO:0000256" key="2">
    <source>
        <dbReference type="ARBA" id="ARBA00004642"/>
    </source>
</evidence>
<comment type="similarity">
    <text evidence="3">Belongs to the TRM112 family.</text>
</comment>
<evidence type="ECO:0000256" key="7">
    <source>
        <dbReference type="ARBA" id="ARBA00030516"/>
    </source>
</evidence>
<dbReference type="CDD" id="cd21089">
    <property type="entry name" value="Trm112-like"/>
    <property type="match status" value="1"/>
</dbReference>
<keyword evidence="6" id="KW-0539">Nucleus</keyword>
<reference evidence="9" key="1">
    <citation type="submission" date="2025-08" db="UniProtKB">
        <authorList>
            <consortium name="RefSeq"/>
        </authorList>
    </citation>
    <scope>IDENTIFICATION</scope>
    <source>
        <strain evidence="9">15112-1751.03</strain>
        <tissue evidence="9">Whole Adult</tissue>
    </source>
</reference>
<organism evidence="8 9">
    <name type="scientific">Drosophila albomicans</name>
    <name type="common">Fruit fly</name>
    <dbReference type="NCBI Taxonomy" id="7291"/>
    <lineage>
        <taxon>Eukaryota</taxon>
        <taxon>Metazoa</taxon>
        <taxon>Ecdysozoa</taxon>
        <taxon>Arthropoda</taxon>
        <taxon>Hexapoda</taxon>
        <taxon>Insecta</taxon>
        <taxon>Pterygota</taxon>
        <taxon>Neoptera</taxon>
        <taxon>Endopterygota</taxon>
        <taxon>Diptera</taxon>
        <taxon>Brachycera</taxon>
        <taxon>Muscomorpha</taxon>
        <taxon>Ephydroidea</taxon>
        <taxon>Drosophilidae</taxon>
        <taxon>Drosophila</taxon>
    </lineage>
</organism>
<evidence type="ECO:0000313" key="9">
    <source>
        <dbReference type="RefSeq" id="XP_034107784.1"/>
    </source>
</evidence>
<name>A0A6P8X3B5_DROAB</name>
<sequence length="124" mass="13796">MKLSTYNFLTSMAIKGVKVGYPLKLTITKQNVVESEFNPVFIEKLLPKLDWAALYGAAQVAECAEDIPPAQPDNIADNEALLQKLHHLLFEIDVLEGQLECPETGRVFPITDGIPNMLLNEDEV</sequence>
<dbReference type="InterPro" id="IPR039127">
    <property type="entry name" value="Trm112"/>
</dbReference>
<dbReference type="PANTHER" id="PTHR12773">
    <property type="entry name" value="UPF0315 PROTEIN-RELATED"/>
    <property type="match status" value="1"/>
</dbReference>
<dbReference type="OrthoDB" id="2187549at2759"/>
<keyword evidence="5" id="KW-0963">Cytoplasm</keyword>
<dbReference type="SUPFAM" id="SSF158997">
    <property type="entry name" value="Trm112p-like"/>
    <property type="match status" value="1"/>
</dbReference>
<gene>
    <name evidence="9" type="primary">LOC117570338</name>
</gene>
<dbReference type="Pfam" id="PF03966">
    <property type="entry name" value="Trm112p"/>
    <property type="match status" value="1"/>
</dbReference>
<dbReference type="CTD" id="51504"/>
<dbReference type="GO" id="GO:0046982">
    <property type="term" value="F:protein heterodimerization activity"/>
    <property type="evidence" value="ECO:0007669"/>
    <property type="project" value="InterPro"/>
</dbReference>
<evidence type="ECO:0000256" key="3">
    <source>
        <dbReference type="ARBA" id="ARBA00007980"/>
    </source>
</evidence>
<dbReference type="GO" id="GO:0048471">
    <property type="term" value="C:perinuclear region of cytoplasm"/>
    <property type="evidence" value="ECO:0007669"/>
    <property type="project" value="UniProtKB-SubCell"/>
</dbReference>
<evidence type="ECO:0000256" key="6">
    <source>
        <dbReference type="ARBA" id="ARBA00023242"/>
    </source>
</evidence>
<dbReference type="InterPro" id="IPR005651">
    <property type="entry name" value="Trm112-like"/>
</dbReference>
<dbReference type="RefSeq" id="XP_034107784.1">
    <property type="nucleotide sequence ID" value="XM_034251893.2"/>
</dbReference>